<dbReference type="GeneID" id="27343885"/>
<dbReference type="AlphaFoldDB" id="A0A0D2CEZ4"/>
<evidence type="ECO:0000313" key="1">
    <source>
        <dbReference type="EMBL" id="KIW28825.1"/>
    </source>
</evidence>
<dbReference type="Proteomes" id="UP000054466">
    <property type="component" value="Unassembled WGS sequence"/>
</dbReference>
<dbReference type="EMBL" id="KN847042">
    <property type="protein sequence ID" value="KIW28825.1"/>
    <property type="molecule type" value="Genomic_DNA"/>
</dbReference>
<sequence length="212" mass="24133">MMGRDFEKVFAMQEQADDGERRILNGFRRGQPDCTRTKDIQQTNQVEAKAAFAEGGKFSFVQWVSMQIGALRPRIQGRFGIGASNAQRNPWQEEMRSRSTRLPRGLGTIHLDRIDNTIRELVFPFQVFVLSGLLLCAVVPRIAVSVAECSTSEHRQPVLFQKALSSKLVSRHRRCAQRTRYCLSEAEADGFQRLSARCRVQVERILIAVVEH</sequence>
<name>A0A0D2CEZ4_9EURO</name>
<proteinExistence type="predicted"/>
<keyword evidence="2" id="KW-1185">Reference proteome</keyword>
<protein>
    <submittedName>
        <fullName evidence="1">Uncharacterized protein</fullName>
    </submittedName>
</protein>
<organism evidence="1 2">
    <name type="scientific">Cladophialophora immunda</name>
    <dbReference type="NCBI Taxonomy" id="569365"/>
    <lineage>
        <taxon>Eukaryota</taxon>
        <taxon>Fungi</taxon>
        <taxon>Dikarya</taxon>
        <taxon>Ascomycota</taxon>
        <taxon>Pezizomycotina</taxon>
        <taxon>Eurotiomycetes</taxon>
        <taxon>Chaetothyriomycetidae</taxon>
        <taxon>Chaetothyriales</taxon>
        <taxon>Herpotrichiellaceae</taxon>
        <taxon>Cladophialophora</taxon>
    </lineage>
</organism>
<dbReference type="HOGENOM" id="CLU_1299573_0_0_1"/>
<evidence type="ECO:0000313" key="2">
    <source>
        <dbReference type="Proteomes" id="UP000054466"/>
    </source>
</evidence>
<gene>
    <name evidence="1" type="ORF">PV07_04691</name>
</gene>
<dbReference type="VEuPathDB" id="FungiDB:PV07_04691"/>
<accession>A0A0D2CEZ4</accession>
<dbReference type="RefSeq" id="XP_016249041.1">
    <property type="nucleotide sequence ID" value="XM_016391522.1"/>
</dbReference>
<reference evidence="1 2" key="1">
    <citation type="submission" date="2015-01" db="EMBL/GenBank/DDBJ databases">
        <title>The Genome Sequence of Cladophialophora immunda CBS83496.</title>
        <authorList>
            <consortium name="The Broad Institute Genomics Platform"/>
            <person name="Cuomo C."/>
            <person name="de Hoog S."/>
            <person name="Gorbushina A."/>
            <person name="Stielow B."/>
            <person name="Teixiera M."/>
            <person name="Abouelleil A."/>
            <person name="Chapman S.B."/>
            <person name="Priest M."/>
            <person name="Young S.K."/>
            <person name="Wortman J."/>
            <person name="Nusbaum C."/>
            <person name="Birren B."/>
        </authorList>
    </citation>
    <scope>NUCLEOTIDE SEQUENCE [LARGE SCALE GENOMIC DNA]</scope>
    <source>
        <strain evidence="1 2">CBS 83496</strain>
    </source>
</reference>